<name>A0ABR4PA25_9HELO</name>
<dbReference type="InterPro" id="IPR009071">
    <property type="entry name" value="HMG_box_dom"/>
</dbReference>
<feature type="domain" description="HMG box" evidence="5">
    <location>
        <begin position="126"/>
        <end position="194"/>
    </location>
</feature>
<evidence type="ECO:0000256" key="1">
    <source>
        <dbReference type="ARBA" id="ARBA00023125"/>
    </source>
</evidence>
<evidence type="ECO:0000256" key="3">
    <source>
        <dbReference type="PROSITE-ProRule" id="PRU00267"/>
    </source>
</evidence>
<keyword evidence="3" id="KW-0539">Nucleus</keyword>
<feature type="compositionally biased region" description="Acidic residues" evidence="4">
    <location>
        <begin position="226"/>
        <end position="243"/>
    </location>
</feature>
<dbReference type="PANTHER" id="PTHR10270:SF161">
    <property type="entry name" value="SEX-DETERMINING REGION Y PROTEIN"/>
    <property type="match status" value="1"/>
</dbReference>
<evidence type="ECO:0000256" key="4">
    <source>
        <dbReference type="SAM" id="MobiDB-lite"/>
    </source>
</evidence>
<evidence type="ECO:0000313" key="6">
    <source>
        <dbReference type="EMBL" id="KAL3420175.1"/>
    </source>
</evidence>
<evidence type="ECO:0000259" key="5">
    <source>
        <dbReference type="PROSITE" id="PS50118"/>
    </source>
</evidence>
<keyword evidence="1 3" id="KW-0238">DNA-binding</keyword>
<sequence>MYTSMPDFAEVPFSILNEVTAEDRKQFCALWPEHLKLRDNGVVAFFIPQTMARRMNGKQGMMEIADNLCKLRNVDSYIYFDVDNAAYRIGDYVKPCDQYLYVDKVKLGDVIIRKSTPQVKPAAARIRKPANMWILYRQDKWAEFKAHQPRIHTSAFSKIVSQMWRNESPAVKFKYEELAARLKEQHLKAHPNYKCVPRKPSEIQRRNMKRKQSLLVHPTTPTPEEMSSEAVDDTDTVGEDEIYGETGIQSGVESDVESGVESDNDSDTDSDNGSDNESEDERPPFDLNNPKARAIIERCRKDWKEYFG</sequence>
<keyword evidence="7" id="KW-1185">Reference proteome</keyword>
<accession>A0ABR4PA25</accession>
<dbReference type="Proteomes" id="UP001629113">
    <property type="component" value="Unassembled WGS sequence"/>
</dbReference>
<feature type="region of interest" description="Disordered" evidence="4">
    <location>
        <begin position="192"/>
        <end position="293"/>
    </location>
</feature>
<dbReference type="PROSITE" id="PS50118">
    <property type="entry name" value="HMG_BOX_2"/>
    <property type="match status" value="1"/>
</dbReference>
<dbReference type="SMART" id="SM00398">
    <property type="entry name" value="HMG"/>
    <property type="match status" value="1"/>
</dbReference>
<evidence type="ECO:0000313" key="7">
    <source>
        <dbReference type="Proteomes" id="UP001629113"/>
    </source>
</evidence>
<evidence type="ECO:0000256" key="2">
    <source>
        <dbReference type="ARBA" id="ARBA00023163"/>
    </source>
</evidence>
<gene>
    <name evidence="6" type="ORF">PVAG01_08674</name>
</gene>
<dbReference type="InterPro" id="IPR050140">
    <property type="entry name" value="SRY-related_HMG-box_TF-like"/>
</dbReference>
<dbReference type="Gene3D" id="1.10.30.10">
    <property type="entry name" value="High mobility group box domain"/>
    <property type="match status" value="1"/>
</dbReference>
<dbReference type="SUPFAM" id="SSF47095">
    <property type="entry name" value="HMG-box"/>
    <property type="match status" value="1"/>
</dbReference>
<organism evidence="6 7">
    <name type="scientific">Phlyctema vagabunda</name>
    <dbReference type="NCBI Taxonomy" id="108571"/>
    <lineage>
        <taxon>Eukaryota</taxon>
        <taxon>Fungi</taxon>
        <taxon>Dikarya</taxon>
        <taxon>Ascomycota</taxon>
        <taxon>Pezizomycotina</taxon>
        <taxon>Leotiomycetes</taxon>
        <taxon>Helotiales</taxon>
        <taxon>Dermateaceae</taxon>
        <taxon>Phlyctema</taxon>
    </lineage>
</organism>
<proteinExistence type="predicted"/>
<comment type="caution">
    <text evidence="6">The sequence shown here is derived from an EMBL/GenBank/DDBJ whole genome shotgun (WGS) entry which is preliminary data.</text>
</comment>
<dbReference type="CDD" id="cd01389">
    <property type="entry name" value="HMG-box_ROX1-like"/>
    <property type="match status" value="1"/>
</dbReference>
<feature type="DNA-binding region" description="HMG box" evidence="3">
    <location>
        <begin position="126"/>
        <end position="194"/>
    </location>
</feature>
<keyword evidence="2" id="KW-0804">Transcription</keyword>
<dbReference type="InterPro" id="IPR036910">
    <property type="entry name" value="HMG_box_dom_sf"/>
</dbReference>
<dbReference type="PANTHER" id="PTHR10270">
    <property type="entry name" value="SOX TRANSCRIPTION FACTOR"/>
    <property type="match status" value="1"/>
</dbReference>
<reference evidence="6 7" key="1">
    <citation type="submission" date="2024-06" db="EMBL/GenBank/DDBJ databases">
        <title>Complete genome of Phlyctema vagabunda strain 19-DSS-EL-015.</title>
        <authorList>
            <person name="Fiorenzani C."/>
        </authorList>
    </citation>
    <scope>NUCLEOTIDE SEQUENCE [LARGE SCALE GENOMIC DNA]</scope>
    <source>
        <strain evidence="6 7">19-DSS-EL-015</strain>
    </source>
</reference>
<protein>
    <submittedName>
        <fullName evidence="6">HMG box protein</fullName>
    </submittedName>
</protein>
<dbReference type="EMBL" id="JBFCZG010000007">
    <property type="protein sequence ID" value="KAL3420175.1"/>
    <property type="molecule type" value="Genomic_DNA"/>
</dbReference>
<dbReference type="Pfam" id="PF00505">
    <property type="entry name" value="HMG_box"/>
    <property type="match status" value="1"/>
</dbReference>
<feature type="compositionally biased region" description="Acidic residues" evidence="4">
    <location>
        <begin position="254"/>
        <end position="280"/>
    </location>
</feature>